<gene>
    <name evidence="1" type="ORF">FAZ21_09755</name>
</gene>
<keyword evidence="2" id="KW-1185">Reference proteome</keyword>
<accession>A0A4U0PZ05</accession>
<evidence type="ECO:0000313" key="1">
    <source>
        <dbReference type="EMBL" id="TJZ73891.1"/>
    </source>
</evidence>
<organism evidence="1 2">
    <name type="scientific">Chitiniphilus eburneus</name>
    <dbReference type="NCBI Taxonomy" id="2571148"/>
    <lineage>
        <taxon>Bacteria</taxon>
        <taxon>Pseudomonadati</taxon>
        <taxon>Pseudomonadota</taxon>
        <taxon>Betaproteobacteria</taxon>
        <taxon>Neisseriales</taxon>
        <taxon>Chitinibacteraceae</taxon>
        <taxon>Chitiniphilus</taxon>
    </lineage>
</organism>
<reference evidence="1 2" key="1">
    <citation type="submission" date="2019-04" db="EMBL/GenBank/DDBJ databases">
        <title>Chitiniphilus eburnea sp. nov., a novel chitinolytic bacterium isolated from aquaculture sludge.</title>
        <authorList>
            <person name="Sheng M."/>
        </authorList>
    </citation>
    <scope>NUCLEOTIDE SEQUENCE [LARGE SCALE GENOMIC DNA]</scope>
    <source>
        <strain evidence="1 2">HX-2-15</strain>
    </source>
</reference>
<dbReference type="EMBL" id="SUMF01000008">
    <property type="protein sequence ID" value="TJZ73891.1"/>
    <property type="molecule type" value="Genomic_DNA"/>
</dbReference>
<comment type="caution">
    <text evidence="1">The sequence shown here is derived from an EMBL/GenBank/DDBJ whole genome shotgun (WGS) entry which is preliminary data.</text>
</comment>
<proteinExistence type="predicted"/>
<protein>
    <submittedName>
        <fullName evidence="1">Uncharacterized protein</fullName>
    </submittedName>
</protein>
<dbReference type="AlphaFoldDB" id="A0A4U0PZ05"/>
<name>A0A4U0PZ05_9NEIS</name>
<evidence type="ECO:0000313" key="2">
    <source>
        <dbReference type="Proteomes" id="UP000310016"/>
    </source>
</evidence>
<dbReference type="RefSeq" id="WP_136773253.1">
    <property type="nucleotide sequence ID" value="NZ_CP156074.1"/>
</dbReference>
<dbReference type="Proteomes" id="UP000310016">
    <property type="component" value="Unassembled WGS sequence"/>
</dbReference>
<sequence length="167" mass="19290">MKYLASRNHTIAIDVVKGKEDFEVVAYAKEIGSKNYFEIENSRSFGFDDFYKKIGCFFNRESLLGEKYPFGILLAHIEQYKNNLYGFLVLADSGVSVDYVLAVQESYVQYFSLEMASYFSTMDESDIVVFSKKIEDLICVNEDRSNALGLKCFYERWKLISTPRAMT</sequence>